<proteinExistence type="predicted"/>
<dbReference type="InterPro" id="IPR007658">
    <property type="entry name" value="DUF594"/>
</dbReference>
<feature type="transmembrane region" description="Helical" evidence="2">
    <location>
        <begin position="26"/>
        <end position="45"/>
    </location>
</feature>
<feature type="compositionally biased region" description="Acidic residues" evidence="1">
    <location>
        <begin position="681"/>
        <end position="696"/>
    </location>
</feature>
<sequence>MFVVTVAKAIFFTMKRLFQLDNASNLASVELWVVMTTLLLVVRFLIDFSGPWYSNRFTFATVQIIELLNYNMVHYTLGLMQLSSARVNDYFQVWAVLMVTLQYSVKIGRPYGRSKRIPLLDLMSSVWAANLLRVQTVLLLQIPLWFVWSANAARIITYFLFSDMSVTRNDENVRLVCDYMRYEHTHSDTANTDSMSGYKYLVFGEDRQEMKLDLAKFTLMLDMEHPKLITVEKIWGLHDSGLLGRTADPDDQLKDVCLSFALYKLLHRRFYDLPIHEAQQDKTKKLVFEGILKDKDDDYERVFRVTGVELSFLQDLYHSKHAQLFVRGFPFPSLCLSLVLVAVTGYIAYPVHQIHNRIDSAVLNRNRITHGAFITYIIVGLIIAKEIAEIIMYVFSQWTKIHMICMHIKHPKFGQFWLVVKAMRCMFWLIRKGKWKHQIRQYNLLISSRPRKHIMANLFPRSIKLESQVKNAIFESFKGLNFLDPRPKTNNGLDQNPVRLEAYFSYAFGSKGDLMQQLEWAIDLEADTHRILVWHIATCLCEINLSDNAYGRKTFWMKPRPFVNRSRAPEGVWDHYITASSLSNYCGYLLVKELVPDTGLVVQKVFHEVRLETNRATSKLGMFMSLFDIYDSLMVKAKKNEKPKEEESLQVPQTLGDDSLITEQVAGQDDEGGDYPADALVNEEDPENDVDGDGEDEEDTIIMMGTRLGKQLMDRYEADRIGLWADLAKFWTGFLLHLAANTGAMKHRMHLAGNGELITHLWALLSHAGILGGSHVEHLLDPVNLANINTANRDMTDPTRYPTFVN</sequence>
<dbReference type="OrthoDB" id="600690at2759"/>
<evidence type="ECO:0000256" key="1">
    <source>
        <dbReference type="SAM" id="MobiDB-lite"/>
    </source>
</evidence>
<keyword evidence="2" id="KW-1133">Transmembrane helix</keyword>
<dbReference type="RefSeq" id="XP_024319115.1">
    <property type="nucleotide sequence ID" value="XM_024463347.1"/>
</dbReference>
<feature type="transmembrane region" description="Helical" evidence="2">
    <location>
        <begin position="372"/>
        <end position="394"/>
    </location>
</feature>
<evidence type="ECO:0000259" key="3">
    <source>
        <dbReference type="Pfam" id="PF13968"/>
    </source>
</evidence>
<reference evidence="4" key="2">
    <citation type="submission" date="2017-06" db="EMBL/GenBank/DDBJ databases">
        <title>WGS assembly of Brachypodium distachyon.</title>
        <authorList>
            <consortium name="The International Brachypodium Initiative"/>
            <person name="Lucas S."/>
            <person name="Harmon-Smith M."/>
            <person name="Lail K."/>
            <person name="Tice H."/>
            <person name="Grimwood J."/>
            <person name="Bruce D."/>
            <person name="Barry K."/>
            <person name="Shu S."/>
            <person name="Lindquist E."/>
            <person name="Wang M."/>
            <person name="Pitluck S."/>
            <person name="Vogel J.P."/>
            <person name="Garvin D.F."/>
            <person name="Mockler T.C."/>
            <person name="Schmutz J."/>
            <person name="Rokhsar D."/>
            <person name="Bevan M.W."/>
        </authorList>
    </citation>
    <scope>NUCLEOTIDE SEQUENCE</scope>
    <source>
        <strain evidence="4">Bd21</strain>
    </source>
</reference>
<dbReference type="Pfam" id="PF04578">
    <property type="entry name" value="DUF594"/>
    <property type="match status" value="1"/>
</dbReference>
<reference evidence="5" key="3">
    <citation type="submission" date="2018-08" db="UniProtKB">
        <authorList>
            <consortium name="EnsemblPlants"/>
        </authorList>
    </citation>
    <scope>IDENTIFICATION</scope>
    <source>
        <strain evidence="5">cv. Bd21</strain>
    </source>
</reference>
<dbReference type="EnsemblPlants" id="KQJ88114">
    <property type="protein sequence ID" value="KQJ88114"/>
    <property type="gene ID" value="BRADI_4g15425v3"/>
</dbReference>
<feature type="domain" description="DUF4220" evidence="3">
    <location>
        <begin position="66"/>
        <end position="445"/>
    </location>
</feature>
<keyword evidence="6" id="KW-1185">Reference proteome</keyword>
<feature type="region of interest" description="Disordered" evidence="1">
    <location>
        <begin position="641"/>
        <end position="660"/>
    </location>
</feature>
<gene>
    <name evidence="5" type="primary">LOC100836057</name>
    <name evidence="4" type="ORF">BRADI_4g15425v3</name>
</gene>
<feature type="transmembrane region" description="Helical" evidence="2">
    <location>
        <begin position="329"/>
        <end position="351"/>
    </location>
</feature>
<dbReference type="RefSeq" id="XP_024319117.1">
    <property type="nucleotide sequence ID" value="XM_024463349.1"/>
</dbReference>
<evidence type="ECO:0000313" key="4">
    <source>
        <dbReference type="EMBL" id="KQJ88114.1"/>
    </source>
</evidence>
<dbReference type="AlphaFoldDB" id="A0A0Q3H3V9"/>
<dbReference type="PANTHER" id="PTHR31325">
    <property type="entry name" value="OS01G0798800 PROTEIN-RELATED"/>
    <property type="match status" value="1"/>
</dbReference>
<dbReference type="RefSeq" id="XP_024319116.1">
    <property type="nucleotide sequence ID" value="XM_024463348.1"/>
</dbReference>
<dbReference type="Proteomes" id="UP000008810">
    <property type="component" value="Chromosome 4"/>
</dbReference>
<protein>
    <recommendedName>
        <fullName evidence="3">DUF4220 domain-containing protein</fullName>
    </recommendedName>
</protein>
<accession>A0A0Q3H3V9</accession>
<name>A0A0Q3H3V9_BRADI</name>
<organism evidence="4">
    <name type="scientific">Brachypodium distachyon</name>
    <name type="common">Purple false brome</name>
    <name type="synonym">Trachynia distachya</name>
    <dbReference type="NCBI Taxonomy" id="15368"/>
    <lineage>
        <taxon>Eukaryota</taxon>
        <taxon>Viridiplantae</taxon>
        <taxon>Streptophyta</taxon>
        <taxon>Embryophyta</taxon>
        <taxon>Tracheophyta</taxon>
        <taxon>Spermatophyta</taxon>
        <taxon>Magnoliopsida</taxon>
        <taxon>Liliopsida</taxon>
        <taxon>Poales</taxon>
        <taxon>Poaceae</taxon>
        <taxon>BOP clade</taxon>
        <taxon>Pooideae</taxon>
        <taxon>Stipodae</taxon>
        <taxon>Brachypodieae</taxon>
        <taxon>Brachypodium</taxon>
    </lineage>
</organism>
<keyword evidence="2" id="KW-0812">Transmembrane</keyword>
<keyword evidence="2" id="KW-0472">Membrane</keyword>
<dbReference type="EMBL" id="CM000883">
    <property type="protein sequence ID" value="KQJ88114.1"/>
    <property type="molecule type" value="Genomic_DNA"/>
</dbReference>
<evidence type="ECO:0000313" key="6">
    <source>
        <dbReference type="Proteomes" id="UP000008810"/>
    </source>
</evidence>
<dbReference type="GeneID" id="100836057"/>
<feature type="region of interest" description="Disordered" evidence="1">
    <location>
        <begin position="667"/>
        <end position="696"/>
    </location>
</feature>
<dbReference type="Gramene" id="KQJ88114">
    <property type="protein sequence ID" value="KQJ88114"/>
    <property type="gene ID" value="BRADI_4g15425v3"/>
</dbReference>
<evidence type="ECO:0000313" key="5">
    <source>
        <dbReference type="EnsemblPlants" id="KQJ88114"/>
    </source>
</evidence>
<dbReference type="Pfam" id="PF13968">
    <property type="entry name" value="DUF4220"/>
    <property type="match status" value="1"/>
</dbReference>
<dbReference type="RefSeq" id="XP_024319114.1">
    <property type="nucleotide sequence ID" value="XM_024463346.1"/>
</dbReference>
<reference evidence="4 5" key="1">
    <citation type="journal article" date="2010" name="Nature">
        <title>Genome sequencing and analysis of the model grass Brachypodium distachyon.</title>
        <authorList>
            <consortium name="International Brachypodium Initiative"/>
        </authorList>
    </citation>
    <scope>NUCLEOTIDE SEQUENCE [LARGE SCALE GENOMIC DNA]</scope>
    <source>
        <strain evidence="4">Bd21</strain>
        <strain evidence="5">cv. Bd21</strain>
    </source>
</reference>
<evidence type="ECO:0000256" key="2">
    <source>
        <dbReference type="SAM" id="Phobius"/>
    </source>
</evidence>
<dbReference type="InterPro" id="IPR025315">
    <property type="entry name" value="DUF4220"/>
</dbReference>